<proteinExistence type="inferred from homology"/>
<accession>A0A7V8NPB0</accession>
<dbReference type="PANTHER" id="PTHR43834">
    <property type="entry name" value="GTPASE DER"/>
    <property type="match status" value="1"/>
</dbReference>
<dbReference type="PANTHER" id="PTHR43834:SF6">
    <property type="entry name" value="GTPASE DER"/>
    <property type="match status" value="1"/>
</dbReference>
<dbReference type="GO" id="GO:0042254">
    <property type="term" value="P:ribosome biogenesis"/>
    <property type="evidence" value="ECO:0007669"/>
    <property type="project" value="UniProtKB-KW"/>
</dbReference>
<dbReference type="PROSITE" id="PS51712">
    <property type="entry name" value="G_ENGA"/>
    <property type="match status" value="1"/>
</dbReference>
<keyword evidence="8" id="KW-1185">Reference proteome</keyword>
<dbReference type="SUPFAM" id="SSF52540">
    <property type="entry name" value="P-loop containing nucleoside triphosphate hydrolases"/>
    <property type="match status" value="1"/>
</dbReference>
<dbReference type="Proteomes" id="UP000567293">
    <property type="component" value="Unassembled WGS sequence"/>
</dbReference>
<evidence type="ECO:0000256" key="5">
    <source>
        <dbReference type="PROSITE-ProRule" id="PRU01049"/>
    </source>
</evidence>
<evidence type="ECO:0000256" key="2">
    <source>
        <dbReference type="ARBA" id="ARBA00022737"/>
    </source>
</evidence>
<evidence type="ECO:0000256" key="3">
    <source>
        <dbReference type="ARBA" id="ARBA00022741"/>
    </source>
</evidence>
<keyword evidence="1" id="KW-0690">Ribosome biogenesis</keyword>
<keyword evidence="4" id="KW-0342">GTP-binding</keyword>
<dbReference type="Pfam" id="PF01926">
    <property type="entry name" value="MMR_HSR1"/>
    <property type="match status" value="1"/>
</dbReference>
<dbReference type="InterPro" id="IPR027417">
    <property type="entry name" value="P-loop_NTPase"/>
</dbReference>
<organism evidence="7 8">
    <name type="scientific">Candidatus Acidiferrum panamense</name>
    <dbReference type="NCBI Taxonomy" id="2741543"/>
    <lineage>
        <taxon>Bacteria</taxon>
        <taxon>Pseudomonadati</taxon>
        <taxon>Acidobacteriota</taxon>
        <taxon>Terriglobia</taxon>
        <taxon>Candidatus Acidiferrales</taxon>
        <taxon>Candidatus Acidiferrum</taxon>
    </lineage>
</organism>
<reference evidence="7" key="1">
    <citation type="submission" date="2020-06" db="EMBL/GenBank/DDBJ databases">
        <title>Legume-microbial interactions unlock mineral nutrients during tropical forest succession.</title>
        <authorList>
            <person name="Epihov D.Z."/>
        </authorList>
    </citation>
    <scope>NUCLEOTIDE SEQUENCE [LARGE SCALE GENOMIC DNA]</scope>
    <source>
        <strain evidence="7">Pan2503</strain>
    </source>
</reference>
<gene>
    <name evidence="7" type="ORF">HRJ53_08535</name>
</gene>
<evidence type="ECO:0000313" key="8">
    <source>
        <dbReference type="Proteomes" id="UP000567293"/>
    </source>
</evidence>
<dbReference type="Gene3D" id="3.40.50.300">
    <property type="entry name" value="P-loop containing nucleotide triphosphate hydrolases"/>
    <property type="match status" value="1"/>
</dbReference>
<evidence type="ECO:0000259" key="6">
    <source>
        <dbReference type="PROSITE" id="PS51712"/>
    </source>
</evidence>
<dbReference type="FunFam" id="3.40.50.300:FF:000057">
    <property type="entry name" value="GTPase Der"/>
    <property type="match status" value="1"/>
</dbReference>
<dbReference type="InterPro" id="IPR031166">
    <property type="entry name" value="G_ENGA"/>
</dbReference>
<dbReference type="InterPro" id="IPR005225">
    <property type="entry name" value="Small_GTP-bd"/>
</dbReference>
<keyword evidence="2" id="KW-0677">Repeat</keyword>
<feature type="non-terminal residue" evidence="7">
    <location>
        <position position="203"/>
    </location>
</feature>
<dbReference type="CDD" id="cd01894">
    <property type="entry name" value="EngA1"/>
    <property type="match status" value="1"/>
</dbReference>
<keyword evidence="3" id="KW-0547">Nucleotide-binding</keyword>
<dbReference type="PRINTS" id="PR00326">
    <property type="entry name" value="GTP1OBG"/>
</dbReference>
<evidence type="ECO:0000256" key="1">
    <source>
        <dbReference type="ARBA" id="ARBA00022517"/>
    </source>
</evidence>
<dbReference type="GO" id="GO:0005525">
    <property type="term" value="F:GTP binding"/>
    <property type="evidence" value="ECO:0007669"/>
    <property type="project" value="UniProtKB-KW"/>
</dbReference>
<dbReference type="EMBL" id="JACDQQ010000827">
    <property type="protein sequence ID" value="MBA0085029.1"/>
    <property type="molecule type" value="Genomic_DNA"/>
</dbReference>
<comment type="caution">
    <text evidence="7">The sequence shown here is derived from an EMBL/GenBank/DDBJ whole genome shotgun (WGS) entry which is preliminary data.</text>
</comment>
<comment type="similarity">
    <text evidence="5">Belongs to the TRAFAC class TrmE-Era-EngA-EngB-Septin-like GTPase superfamily. EngA (Der) GTPase family.</text>
</comment>
<dbReference type="GO" id="GO:0043022">
    <property type="term" value="F:ribosome binding"/>
    <property type="evidence" value="ECO:0007669"/>
    <property type="project" value="TreeGrafter"/>
</dbReference>
<protein>
    <submittedName>
        <fullName evidence="7">GTP-binding protein</fullName>
    </submittedName>
</protein>
<feature type="domain" description="EngA-type G" evidence="6">
    <location>
        <begin position="24"/>
        <end position="187"/>
    </location>
</feature>
<dbReference type="AlphaFoldDB" id="A0A7V8NPB0"/>
<dbReference type="InterPro" id="IPR006073">
    <property type="entry name" value="GTP-bd"/>
</dbReference>
<evidence type="ECO:0000256" key="4">
    <source>
        <dbReference type="ARBA" id="ARBA00023134"/>
    </source>
</evidence>
<name>A0A7V8NPB0_9BACT</name>
<evidence type="ECO:0000313" key="7">
    <source>
        <dbReference type="EMBL" id="MBA0085029.1"/>
    </source>
</evidence>
<dbReference type="NCBIfam" id="TIGR00231">
    <property type="entry name" value="small_GTP"/>
    <property type="match status" value="1"/>
</dbReference>
<sequence>MGRGRDAVHWKIPPRLEFMTARLPSLVIVGRPNVGKSTLFNRLTGTRRSIVTNEPGITRDRIYGKAEWRGKTLEVVDTGGIIPDEKALIPQEIFRQAQVAIKKAALLVLVVDSQAGLTPLDEELARRLRATGKPFVLAANKVDSPSQEANAAPFHSLGVPVFPITAEHGTGVDDLLDHALAQLPVATPSSSAGAGLPAVELPT</sequence>